<evidence type="ECO:0000256" key="10">
    <source>
        <dbReference type="SAM" id="Phobius"/>
    </source>
</evidence>
<dbReference type="InterPro" id="IPR046342">
    <property type="entry name" value="CBS_dom_sf"/>
</dbReference>
<feature type="transmembrane region" description="Helical" evidence="10">
    <location>
        <begin position="95"/>
        <end position="119"/>
    </location>
</feature>
<dbReference type="AlphaFoldDB" id="A0A2T0U9N0"/>
<dbReference type="SUPFAM" id="SSF54631">
    <property type="entry name" value="CBS-domain pair"/>
    <property type="match status" value="1"/>
</dbReference>
<dbReference type="CDD" id="cd04590">
    <property type="entry name" value="CBS_pair_CorC_HlyC_assoc"/>
    <property type="match status" value="1"/>
</dbReference>
<feature type="transmembrane region" description="Helical" evidence="10">
    <location>
        <begin position="6"/>
        <end position="24"/>
    </location>
</feature>
<comment type="subcellular location">
    <subcellularLocation>
        <location evidence="1">Cell membrane</location>
        <topology evidence="1">Multi-pass membrane protein</topology>
    </subcellularLocation>
</comment>
<keyword evidence="2" id="KW-1003">Cell membrane</keyword>
<evidence type="ECO:0000256" key="4">
    <source>
        <dbReference type="ARBA" id="ARBA00022737"/>
    </source>
</evidence>
<evidence type="ECO:0000256" key="1">
    <source>
        <dbReference type="ARBA" id="ARBA00004651"/>
    </source>
</evidence>
<dbReference type="PANTHER" id="PTHR43099">
    <property type="entry name" value="UPF0053 PROTEIN YRKA"/>
    <property type="match status" value="1"/>
</dbReference>
<feature type="transmembrane region" description="Helical" evidence="10">
    <location>
        <begin position="53"/>
        <end position="75"/>
    </location>
</feature>
<dbReference type="Gene3D" id="3.30.465.10">
    <property type="match status" value="1"/>
</dbReference>
<dbReference type="OrthoDB" id="9798188at2"/>
<protein>
    <submittedName>
        <fullName evidence="13">Putative hemolysin</fullName>
    </submittedName>
</protein>
<dbReference type="InterPro" id="IPR051676">
    <property type="entry name" value="UPF0053_domain"/>
</dbReference>
<dbReference type="Gene3D" id="3.10.580.10">
    <property type="entry name" value="CBS-domain"/>
    <property type="match status" value="1"/>
</dbReference>
<keyword evidence="4" id="KW-0677">Repeat</keyword>
<feature type="domain" description="CBS" evidence="11">
    <location>
        <begin position="279"/>
        <end position="340"/>
    </location>
</feature>
<dbReference type="InterPro" id="IPR044751">
    <property type="entry name" value="Ion_transp-like_CBS"/>
</dbReference>
<comment type="caution">
    <text evidence="13">The sequence shown here is derived from an EMBL/GenBank/DDBJ whole genome shotgun (WGS) entry which is preliminary data.</text>
</comment>
<dbReference type="Pfam" id="PF03471">
    <property type="entry name" value="CorC_HlyC"/>
    <property type="match status" value="1"/>
</dbReference>
<keyword evidence="7 9" id="KW-0472">Membrane</keyword>
<dbReference type="Pfam" id="PF01595">
    <property type="entry name" value="CNNM"/>
    <property type="match status" value="1"/>
</dbReference>
<accession>A0A2T0U9N0</accession>
<dbReference type="GO" id="GO:0005886">
    <property type="term" value="C:plasma membrane"/>
    <property type="evidence" value="ECO:0007669"/>
    <property type="project" value="UniProtKB-SubCell"/>
</dbReference>
<dbReference type="InterPro" id="IPR016169">
    <property type="entry name" value="FAD-bd_PCMH_sub2"/>
</dbReference>
<evidence type="ECO:0000256" key="3">
    <source>
        <dbReference type="ARBA" id="ARBA00022692"/>
    </source>
</evidence>
<dbReference type="SUPFAM" id="SSF56176">
    <property type="entry name" value="FAD-binding/transporter-associated domain-like"/>
    <property type="match status" value="1"/>
</dbReference>
<dbReference type="PANTHER" id="PTHR43099:SF5">
    <property type="entry name" value="HLYC_CORC FAMILY TRANSPORTER"/>
    <property type="match status" value="1"/>
</dbReference>
<dbReference type="Pfam" id="PF00571">
    <property type="entry name" value="CBS"/>
    <property type="match status" value="2"/>
</dbReference>
<dbReference type="PROSITE" id="PS51846">
    <property type="entry name" value="CNNM"/>
    <property type="match status" value="1"/>
</dbReference>
<dbReference type="InterPro" id="IPR002550">
    <property type="entry name" value="CNNM"/>
</dbReference>
<feature type="domain" description="CNNM transmembrane" evidence="12">
    <location>
        <begin position="1"/>
        <end position="196"/>
    </location>
</feature>
<evidence type="ECO:0000256" key="6">
    <source>
        <dbReference type="ARBA" id="ARBA00023122"/>
    </source>
</evidence>
<proteinExistence type="predicted"/>
<evidence type="ECO:0000313" key="14">
    <source>
        <dbReference type="Proteomes" id="UP000238034"/>
    </source>
</evidence>
<dbReference type="EMBL" id="PVTH01000002">
    <property type="protein sequence ID" value="PRY54645.1"/>
    <property type="molecule type" value="Genomic_DNA"/>
</dbReference>
<evidence type="ECO:0000256" key="5">
    <source>
        <dbReference type="ARBA" id="ARBA00022989"/>
    </source>
</evidence>
<gene>
    <name evidence="13" type="ORF">B0I27_102415</name>
</gene>
<reference evidence="13 14" key="1">
    <citation type="submission" date="2018-03" db="EMBL/GenBank/DDBJ databases">
        <title>Genomic Encyclopedia of Type Strains, Phase III (KMG-III): the genomes of soil and plant-associated and newly described type strains.</title>
        <authorList>
            <person name="Whitman W."/>
        </authorList>
    </citation>
    <scope>NUCLEOTIDE SEQUENCE [LARGE SCALE GENOMIC DNA]</scope>
    <source>
        <strain evidence="13 14">CGMCC 1.9313</strain>
    </source>
</reference>
<evidence type="ECO:0000256" key="7">
    <source>
        <dbReference type="ARBA" id="ARBA00023136"/>
    </source>
</evidence>
<dbReference type="SMART" id="SM01091">
    <property type="entry name" value="CorC_HlyC"/>
    <property type="match status" value="1"/>
</dbReference>
<organism evidence="13 14">
    <name type="scientific">Arcticibacter pallidicorallinus</name>
    <dbReference type="NCBI Taxonomy" id="1259464"/>
    <lineage>
        <taxon>Bacteria</taxon>
        <taxon>Pseudomonadati</taxon>
        <taxon>Bacteroidota</taxon>
        <taxon>Sphingobacteriia</taxon>
        <taxon>Sphingobacteriales</taxon>
        <taxon>Sphingobacteriaceae</taxon>
        <taxon>Arcticibacter</taxon>
    </lineage>
</organism>
<dbReference type="InterPro" id="IPR005170">
    <property type="entry name" value="Transptr-assoc_dom"/>
</dbReference>
<keyword evidence="14" id="KW-1185">Reference proteome</keyword>
<dbReference type="PROSITE" id="PS51371">
    <property type="entry name" value="CBS"/>
    <property type="match status" value="1"/>
</dbReference>
<evidence type="ECO:0000256" key="8">
    <source>
        <dbReference type="PROSITE-ProRule" id="PRU00703"/>
    </source>
</evidence>
<dbReference type="InterPro" id="IPR000644">
    <property type="entry name" value="CBS_dom"/>
</dbReference>
<evidence type="ECO:0000313" key="13">
    <source>
        <dbReference type="EMBL" id="PRY54645.1"/>
    </source>
</evidence>
<name>A0A2T0U9N0_9SPHI</name>
<evidence type="ECO:0000259" key="11">
    <source>
        <dbReference type="PROSITE" id="PS51371"/>
    </source>
</evidence>
<dbReference type="GO" id="GO:0050660">
    <property type="term" value="F:flavin adenine dinucleotide binding"/>
    <property type="evidence" value="ECO:0007669"/>
    <property type="project" value="InterPro"/>
</dbReference>
<dbReference type="Proteomes" id="UP000238034">
    <property type="component" value="Unassembled WGS sequence"/>
</dbReference>
<dbReference type="InterPro" id="IPR036318">
    <property type="entry name" value="FAD-bd_PCMH-like_sf"/>
</dbReference>
<evidence type="ECO:0000256" key="9">
    <source>
        <dbReference type="PROSITE-ProRule" id="PRU01193"/>
    </source>
</evidence>
<evidence type="ECO:0000259" key="12">
    <source>
        <dbReference type="PROSITE" id="PS51846"/>
    </source>
</evidence>
<keyword evidence="6 8" id="KW-0129">CBS domain</keyword>
<evidence type="ECO:0000256" key="2">
    <source>
        <dbReference type="ARBA" id="ARBA00022475"/>
    </source>
</evidence>
<keyword evidence="3 9" id="KW-0812">Transmembrane</keyword>
<dbReference type="RefSeq" id="WP_106292009.1">
    <property type="nucleotide sequence ID" value="NZ_PVTH01000002.1"/>
</dbReference>
<keyword evidence="5 9" id="KW-1133">Transmembrane helix</keyword>
<sequence>MEILIIGILILLNGVFSMSEIALISSSKFKLARTAKKGHSGARKALALAESPNTFLSTVQIGITLIGILTGIYSGDKITDDLDRFVSQVSFMAPYSNTISVGLVVVILTYFSIVFGELLPKRIGLAFPERVASFVAAPMHLVSQITKPFIWLLAKSNDACLKILGITEKREGPASEEEIASIIHESTLYGEIEQIEQDIVKRVFALGNRKVSELMTHKSDLVWFDVNEDLETIRRKMQPEVHSAYPVANKGLDKIVGVLYVKELFPRDLDGKPFDLTNYLRKPLFVHEKLPAYQVLEQFKSSRIHHAIVVDEYGSVEGMVTMDDIVDELVGDQTEYQDDELKIIVRDENSWLVDGQYPYYELLEFLNIEDDTEVNFTTVGGLILHRLRSIPVEGEKTEWLDFELEVVDMDGQRIDKIMITRKRASQSSFSID</sequence>